<name>A0A158DE70_9BURK</name>
<dbReference type="PROSITE" id="PS50931">
    <property type="entry name" value="HTH_LYSR"/>
    <property type="match status" value="1"/>
</dbReference>
<dbReference type="GO" id="GO:0003700">
    <property type="term" value="F:DNA-binding transcription factor activity"/>
    <property type="evidence" value="ECO:0007669"/>
    <property type="project" value="InterPro"/>
</dbReference>
<comment type="similarity">
    <text evidence="1">Belongs to the LysR transcriptional regulatory family.</text>
</comment>
<evidence type="ECO:0000313" key="6">
    <source>
        <dbReference type="EMBL" id="SAK92922.1"/>
    </source>
</evidence>
<dbReference type="InterPro" id="IPR036390">
    <property type="entry name" value="WH_DNA-bd_sf"/>
</dbReference>
<feature type="domain" description="HTH lysR-type" evidence="5">
    <location>
        <begin position="4"/>
        <end position="61"/>
    </location>
</feature>
<organism evidence="6 7">
    <name type="scientific">Caballeronia catudaia</name>
    <dbReference type="NCBI Taxonomy" id="1777136"/>
    <lineage>
        <taxon>Bacteria</taxon>
        <taxon>Pseudomonadati</taxon>
        <taxon>Pseudomonadota</taxon>
        <taxon>Betaproteobacteria</taxon>
        <taxon>Burkholderiales</taxon>
        <taxon>Burkholderiaceae</taxon>
        <taxon>Caballeronia</taxon>
    </lineage>
</organism>
<dbReference type="SUPFAM" id="SSF46785">
    <property type="entry name" value="Winged helix' DNA-binding domain"/>
    <property type="match status" value="1"/>
</dbReference>
<dbReference type="PANTHER" id="PTHR30126">
    <property type="entry name" value="HTH-TYPE TRANSCRIPTIONAL REGULATOR"/>
    <property type="match status" value="1"/>
</dbReference>
<evidence type="ECO:0000313" key="7">
    <source>
        <dbReference type="Proteomes" id="UP000054870"/>
    </source>
</evidence>
<keyword evidence="3" id="KW-0238">DNA-binding</keyword>
<evidence type="ECO:0000256" key="1">
    <source>
        <dbReference type="ARBA" id="ARBA00009437"/>
    </source>
</evidence>
<dbReference type="OrthoDB" id="9786526at2"/>
<dbReference type="PRINTS" id="PR00039">
    <property type="entry name" value="HTHLYSR"/>
</dbReference>
<dbReference type="Pfam" id="PF00126">
    <property type="entry name" value="HTH_1"/>
    <property type="match status" value="1"/>
</dbReference>
<dbReference type="Gene3D" id="3.40.190.10">
    <property type="entry name" value="Periplasmic binding protein-like II"/>
    <property type="match status" value="2"/>
</dbReference>
<evidence type="ECO:0000256" key="4">
    <source>
        <dbReference type="ARBA" id="ARBA00023163"/>
    </source>
</evidence>
<sequence>MSRIALYHLETLLWIARLGTFGAAAERLNTTQPSVSARIRELEEQIGIKLFRKEGRRMALTVKGRLLVQQCEPLWSELQATLMSAEAYSSASGIVKIGCGEIAASLWLPALTKAIKHALPNLTLEIDVDLTISLHQKIEAGLLDVALVVGPVDTPLLIANRIAAIEMGWYATEEISRRLDGEADFGEIPLWSLSRPSHQYQLIVESLRNAKLSSRIINTCNNVRTLIDIVASGAGVGVLPSRMLKSQLDRGQLVPISPRLPAYPIEFFAVMRRMENEPIVLDVFRRLQAIWDA</sequence>
<dbReference type="InterPro" id="IPR036388">
    <property type="entry name" value="WH-like_DNA-bd_sf"/>
</dbReference>
<dbReference type="CDD" id="cd05466">
    <property type="entry name" value="PBP2_LTTR_substrate"/>
    <property type="match status" value="1"/>
</dbReference>
<evidence type="ECO:0000259" key="5">
    <source>
        <dbReference type="PROSITE" id="PS50931"/>
    </source>
</evidence>
<dbReference type="Gene3D" id="1.10.10.10">
    <property type="entry name" value="Winged helix-like DNA-binding domain superfamily/Winged helix DNA-binding domain"/>
    <property type="match status" value="1"/>
</dbReference>
<dbReference type="InterPro" id="IPR005119">
    <property type="entry name" value="LysR_subst-bd"/>
</dbReference>
<evidence type="ECO:0000256" key="2">
    <source>
        <dbReference type="ARBA" id="ARBA00023015"/>
    </source>
</evidence>
<dbReference type="SUPFAM" id="SSF53850">
    <property type="entry name" value="Periplasmic binding protein-like II"/>
    <property type="match status" value="1"/>
</dbReference>
<dbReference type="Pfam" id="PF03466">
    <property type="entry name" value="LysR_substrate"/>
    <property type="match status" value="1"/>
</dbReference>
<protein>
    <submittedName>
        <fullName evidence="6">LysR family transcriptional regulator</fullName>
    </submittedName>
</protein>
<dbReference type="PANTHER" id="PTHR30126:SF77">
    <property type="entry name" value="TRANSCRIPTIONAL REGULATORY PROTEIN"/>
    <property type="match status" value="1"/>
</dbReference>
<dbReference type="AlphaFoldDB" id="A0A158DE70"/>
<evidence type="ECO:0000256" key="3">
    <source>
        <dbReference type="ARBA" id="ARBA00023125"/>
    </source>
</evidence>
<dbReference type="InterPro" id="IPR000847">
    <property type="entry name" value="LysR_HTH_N"/>
</dbReference>
<gene>
    <name evidence="6" type="ORF">AWB75_06608</name>
</gene>
<reference evidence="6" key="1">
    <citation type="submission" date="2016-01" db="EMBL/GenBank/DDBJ databases">
        <authorList>
            <person name="Peeters C."/>
        </authorList>
    </citation>
    <scope>NUCLEOTIDE SEQUENCE [LARGE SCALE GENOMIC DNA]</scope>
    <source>
        <strain evidence="6">LMG 29318</strain>
    </source>
</reference>
<proteinExistence type="inferred from homology"/>
<dbReference type="EMBL" id="FCOF02000062">
    <property type="protein sequence ID" value="SAK92922.1"/>
    <property type="molecule type" value="Genomic_DNA"/>
</dbReference>
<keyword evidence="4" id="KW-0804">Transcription</keyword>
<dbReference type="Proteomes" id="UP000054870">
    <property type="component" value="Unassembled WGS sequence"/>
</dbReference>
<dbReference type="RefSeq" id="WP_061128225.1">
    <property type="nucleotide sequence ID" value="NZ_FCOF02000062.1"/>
</dbReference>
<dbReference type="GO" id="GO:0000976">
    <property type="term" value="F:transcription cis-regulatory region binding"/>
    <property type="evidence" value="ECO:0007669"/>
    <property type="project" value="TreeGrafter"/>
</dbReference>
<accession>A0A158DE70</accession>
<keyword evidence="2" id="KW-0805">Transcription regulation</keyword>
<comment type="caution">
    <text evidence="6">The sequence shown here is derived from an EMBL/GenBank/DDBJ whole genome shotgun (WGS) entry which is preliminary data.</text>
</comment>
<keyword evidence="7" id="KW-1185">Reference proteome</keyword>